<accession>A0AC35TL28</accession>
<proteinExistence type="predicted"/>
<reference evidence="2" key="1">
    <citation type="submission" date="2016-11" db="UniProtKB">
        <authorList>
            <consortium name="WormBaseParasite"/>
        </authorList>
    </citation>
    <scope>IDENTIFICATION</scope>
    <source>
        <strain evidence="2">KR3021</strain>
    </source>
</reference>
<sequence>MSFISFFYTQYQEVSLEFDAHFQDISKISLVLLAGSIAWIMCQFKNCLNHDIRMFAICSVYSFIRLALSTRIGKFVFKQIRRIPLVRNKIENEISKVNADLIETIHKVDKTGLFLDEIPCHGRSKADLLDYLQNYVNFKTPQYLNGRVSGAVFSNESDAEELALYQEIFAKFAYSNPLWPKLFPGVRKMEAEVIRMCCSLMNGDEQSCGSMSTGGTMSILLACMTYRNKALEKGVLFPEMIVPTSVHAAFIKAAELFRMKLILIPVDNNTFKVDLRKMKAAITSNTAMLVGSAPSFPFGTIDDIEGIAELGLKYKVPVHVDACCGGFILPFIDENSYGIKPWDFRVAGVTSISADTHKYGLAPKGNSVVLYRNKDLIHYQYFCDTNWQGGIYASATMEGSRSGLNIALAWSSLLYYGKDKYQQTSKAVVDTTRKIRDGIKAIPELELQGASDVCIVSLTSTVVDIHRFHHILEENGWYLTSLQFPSGVHLMVTLNHTKNNVAEDFLACCRLAVAEIVSNPFAKLEGAAALYGMSQKIPDRSIIREFANGYLDACYSSPIPL</sequence>
<protein>
    <submittedName>
        <fullName evidence="2">Sphingosine-1-phosphate lyase 1</fullName>
    </submittedName>
</protein>
<name>A0AC35TL28_9BILA</name>
<evidence type="ECO:0000313" key="2">
    <source>
        <dbReference type="WBParaSite" id="RSKR_0000177000.1"/>
    </source>
</evidence>
<evidence type="ECO:0000313" key="1">
    <source>
        <dbReference type="Proteomes" id="UP000095286"/>
    </source>
</evidence>
<dbReference type="WBParaSite" id="RSKR_0000177000.1">
    <property type="protein sequence ID" value="RSKR_0000177000.1"/>
    <property type="gene ID" value="RSKR_0000177000"/>
</dbReference>
<organism evidence="1 2">
    <name type="scientific">Rhabditophanes sp. KR3021</name>
    <dbReference type="NCBI Taxonomy" id="114890"/>
    <lineage>
        <taxon>Eukaryota</taxon>
        <taxon>Metazoa</taxon>
        <taxon>Ecdysozoa</taxon>
        <taxon>Nematoda</taxon>
        <taxon>Chromadorea</taxon>
        <taxon>Rhabditida</taxon>
        <taxon>Tylenchina</taxon>
        <taxon>Panagrolaimomorpha</taxon>
        <taxon>Strongyloidoidea</taxon>
        <taxon>Alloionematidae</taxon>
        <taxon>Rhabditophanes</taxon>
    </lineage>
</organism>
<dbReference type="Proteomes" id="UP000095286">
    <property type="component" value="Unplaced"/>
</dbReference>